<dbReference type="Gene3D" id="2.120.10.30">
    <property type="entry name" value="TolB, C-terminal domain"/>
    <property type="match status" value="1"/>
</dbReference>
<dbReference type="InterPro" id="IPR011042">
    <property type="entry name" value="6-blade_b-propeller_TolB-like"/>
</dbReference>
<organism evidence="3 4">
    <name type="scientific">Luteimonas notoginsengisoli</name>
    <dbReference type="NCBI Taxonomy" id="1578200"/>
    <lineage>
        <taxon>Bacteria</taxon>
        <taxon>Pseudomonadati</taxon>
        <taxon>Pseudomonadota</taxon>
        <taxon>Gammaproteobacteria</taxon>
        <taxon>Lysobacterales</taxon>
        <taxon>Lysobacteraceae</taxon>
        <taxon>Luteimonas</taxon>
    </lineage>
</organism>
<keyword evidence="4" id="KW-1185">Reference proteome</keyword>
<dbReference type="RefSeq" id="WP_386709258.1">
    <property type="nucleotide sequence ID" value="NZ_JBHRYF010000008.1"/>
</dbReference>
<sequence length="694" mass="75202">MKMTLDDLGRKVAALLIVIALLDPLPSEAVPPRRLVEVADLSGPVVSPDGRQVAFRMDRASIERNTYDTVWYVQDMDGNAPPRRVADGGVQLHDMAGGALPAEARWAPDGRSIFYLALLDGRIDVWRASADGSGAEPVTFDAADVRDFALSDDGTSLRYSVGATRDEILQAEQDEYDRGVHATAALPVGQGVFRSGYSAGRLATQRFSGVGFSRDGVLAGIPERWKEIDLLTRKRNEGASPGPDGDSRAGSGPQGQVLMEAVRDPRTGRVAALTHARAANGAQAAPDIELAILPGSAGGQGMKCLAKACAGAAITSVQWRPGAAEVLFTTSPLEDGWAQSIFRWNIDTDTVLPVVQSRGLVNGGREVSSSCGISALALACVVAEADRPPRLERIDIDTGSRKLMFDPNDALRFDLVRSVSSRFLRWKDANGREFTGQLFDGKAPAAASRPLFVTYYSCTGFLRGGTGDEWPLASFADAGIAALCINARPHQPDPIARYDEGASAVKSVVELLANEGVIDPDRVGMGGLSFGSEVTLWVATETDLLAAASVTSPSVSPLYYLMGSLQGERFFAGLRAAWGLGAPEATPKKWRRISPAFNRERIRTPVLLQMPEEEYLYALDYVIPMVRENRADLYIFPHEAHQKFQPVHKAAAYERNLDWFRYWLQDFESGSPEKSGQYERWRAMRVGMRGAAGP</sequence>
<comment type="caution">
    <text evidence="3">The sequence shown here is derived from an EMBL/GenBank/DDBJ whole genome shotgun (WGS) entry which is preliminary data.</text>
</comment>
<evidence type="ECO:0000313" key="3">
    <source>
        <dbReference type="EMBL" id="MFC3660209.1"/>
    </source>
</evidence>
<dbReference type="NCBIfam" id="NF033523">
    <property type="entry name" value="lasso_peptidase"/>
    <property type="match status" value="1"/>
</dbReference>
<dbReference type="InterPro" id="IPR053536">
    <property type="entry name" value="Lasso_peptide_isopeptidase"/>
</dbReference>
<dbReference type="Pfam" id="PF00326">
    <property type="entry name" value="Peptidase_S9"/>
    <property type="match status" value="1"/>
</dbReference>
<dbReference type="InterPro" id="IPR001375">
    <property type="entry name" value="Peptidase_S9_cat"/>
</dbReference>
<dbReference type="Proteomes" id="UP001595724">
    <property type="component" value="Unassembled WGS sequence"/>
</dbReference>
<accession>A0ABV7UU80</accession>
<protein>
    <submittedName>
        <fullName evidence="3">Atxe2 family lasso peptide isopeptidase</fullName>
    </submittedName>
</protein>
<dbReference type="SUPFAM" id="SSF82171">
    <property type="entry name" value="DPP6 N-terminal domain-like"/>
    <property type="match status" value="1"/>
</dbReference>
<dbReference type="SUPFAM" id="SSF53474">
    <property type="entry name" value="alpha/beta-Hydrolases"/>
    <property type="match status" value="1"/>
</dbReference>
<evidence type="ECO:0000313" key="4">
    <source>
        <dbReference type="Proteomes" id="UP001595724"/>
    </source>
</evidence>
<name>A0ABV7UU80_9GAMM</name>
<evidence type="ECO:0000256" key="1">
    <source>
        <dbReference type="SAM" id="MobiDB-lite"/>
    </source>
</evidence>
<reference evidence="4" key="1">
    <citation type="journal article" date="2019" name="Int. J. Syst. Evol. Microbiol.">
        <title>The Global Catalogue of Microorganisms (GCM) 10K type strain sequencing project: providing services to taxonomists for standard genome sequencing and annotation.</title>
        <authorList>
            <consortium name="The Broad Institute Genomics Platform"/>
            <consortium name="The Broad Institute Genome Sequencing Center for Infectious Disease"/>
            <person name="Wu L."/>
            <person name="Ma J."/>
        </authorList>
    </citation>
    <scope>NUCLEOTIDE SEQUENCE [LARGE SCALE GENOMIC DNA]</scope>
    <source>
        <strain evidence="4">KCTC 42211</strain>
    </source>
</reference>
<feature type="domain" description="Peptidase S9 prolyl oligopeptidase catalytic" evidence="2">
    <location>
        <begin position="507"/>
        <end position="665"/>
    </location>
</feature>
<proteinExistence type="predicted"/>
<feature type="region of interest" description="Disordered" evidence="1">
    <location>
        <begin position="235"/>
        <end position="254"/>
    </location>
</feature>
<gene>
    <name evidence="3" type="ORF">ACFOM9_09045</name>
</gene>
<evidence type="ECO:0000259" key="2">
    <source>
        <dbReference type="Pfam" id="PF00326"/>
    </source>
</evidence>
<dbReference type="Gene3D" id="3.40.50.1820">
    <property type="entry name" value="alpha/beta hydrolase"/>
    <property type="match status" value="1"/>
</dbReference>
<dbReference type="EMBL" id="JBHRYF010000008">
    <property type="protein sequence ID" value="MFC3660209.1"/>
    <property type="molecule type" value="Genomic_DNA"/>
</dbReference>
<dbReference type="InterPro" id="IPR029058">
    <property type="entry name" value="AB_hydrolase_fold"/>
</dbReference>